<dbReference type="EMBL" id="CP003639">
    <property type="protein sequence ID" value="AFM40054.1"/>
    <property type="molecule type" value="Genomic_DNA"/>
</dbReference>
<dbReference type="GO" id="GO:0016747">
    <property type="term" value="F:acyltransferase activity, transferring groups other than amino-acyl groups"/>
    <property type="evidence" value="ECO:0007669"/>
    <property type="project" value="InterPro"/>
</dbReference>
<organism evidence="4 5">
    <name type="scientific">Desulfosporosinus acidiphilus (strain DSM 22704 / JCM 16185 / SJ4)</name>
    <dbReference type="NCBI Taxonomy" id="646529"/>
    <lineage>
        <taxon>Bacteria</taxon>
        <taxon>Bacillati</taxon>
        <taxon>Bacillota</taxon>
        <taxon>Clostridia</taxon>
        <taxon>Eubacteriales</taxon>
        <taxon>Desulfitobacteriaceae</taxon>
        <taxon>Desulfosporosinus</taxon>
    </lineage>
</organism>
<dbReference type="eggNOG" id="COG0454">
    <property type="taxonomic scope" value="Bacteria"/>
</dbReference>
<keyword evidence="5" id="KW-1185">Reference proteome</keyword>
<protein>
    <submittedName>
        <fullName evidence="4">Acetyltransferase</fullName>
    </submittedName>
</protein>
<dbReference type="Pfam" id="PF00583">
    <property type="entry name" value="Acetyltransf_1"/>
    <property type="match status" value="1"/>
</dbReference>
<dbReference type="Gene3D" id="3.40.630.30">
    <property type="match status" value="2"/>
</dbReference>
<dbReference type="KEGG" id="dai:Desaci_1013"/>
<dbReference type="AlphaFoldDB" id="I4D2N0"/>
<keyword evidence="1 4" id="KW-0808">Transferase</keyword>
<dbReference type="PANTHER" id="PTHR43420">
    <property type="entry name" value="ACETYLTRANSFERASE"/>
    <property type="match status" value="1"/>
</dbReference>
<dbReference type="eggNOG" id="COG0456">
    <property type="taxonomic scope" value="Bacteria"/>
</dbReference>
<evidence type="ECO:0000259" key="3">
    <source>
        <dbReference type="PROSITE" id="PS51186"/>
    </source>
</evidence>
<accession>I4D2N0</accession>
<keyword evidence="2" id="KW-0012">Acyltransferase</keyword>
<dbReference type="PROSITE" id="PS51186">
    <property type="entry name" value="GNAT"/>
    <property type="match status" value="2"/>
</dbReference>
<feature type="domain" description="N-acetyltransferase" evidence="3">
    <location>
        <begin position="4"/>
        <end position="141"/>
    </location>
</feature>
<dbReference type="Proteomes" id="UP000002892">
    <property type="component" value="Chromosome"/>
</dbReference>
<gene>
    <name evidence="4" type="ordered locus">Desaci_1013</name>
</gene>
<evidence type="ECO:0000256" key="1">
    <source>
        <dbReference type="ARBA" id="ARBA00022679"/>
    </source>
</evidence>
<dbReference type="InterPro" id="IPR016181">
    <property type="entry name" value="Acyl_CoA_acyltransferase"/>
</dbReference>
<sequence>MIIKKYRSLNETTMSEVLDLEKDCNDYDELRGSVFLDTSLNFNQMIQSIFLLYEGRMLISMLSMFIPSHQEVEISAMTRPEYRKRGYFKALLFQAVEELCLHNISDILFVCERPSDSGKQVLNRLQAVFEHSEYYMSLNRGGKADIENQRLVLSKSTLRDLETIIQLSCKIFDDNDEDARSLIENCLNSESRDQYLAILGDKPMGMVSVNHLSDEEASIFGLGILPEYRSFGYGKELLGLILKDLWRLGKQQITLEVDSENDRAFALYQRMGFRIEVAYDYYRKQVSDFC</sequence>
<dbReference type="STRING" id="646529.Desaci_1013"/>
<feature type="domain" description="N-acetyltransferase" evidence="3">
    <location>
        <begin position="151"/>
        <end position="290"/>
    </location>
</feature>
<dbReference type="CDD" id="cd04301">
    <property type="entry name" value="NAT_SF"/>
    <property type="match status" value="1"/>
</dbReference>
<dbReference type="InterPro" id="IPR050680">
    <property type="entry name" value="YpeA/RimI_acetyltransf"/>
</dbReference>
<dbReference type="InterPro" id="IPR000182">
    <property type="entry name" value="GNAT_dom"/>
</dbReference>
<evidence type="ECO:0000313" key="5">
    <source>
        <dbReference type="Proteomes" id="UP000002892"/>
    </source>
</evidence>
<evidence type="ECO:0000256" key="2">
    <source>
        <dbReference type="ARBA" id="ARBA00023315"/>
    </source>
</evidence>
<dbReference type="SUPFAM" id="SSF55729">
    <property type="entry name" value="Acyl-CoA N-acyltransferases (Nat)"/>
    <property type="match status" value="2"/>
</dbReference>
<reference evidence="4 5" key="1">
    <citation type="journal article" date="2012" name="J. Bacteriol.">
        <title>Complete genome sequences of Desulfosporosinus orientis DSM765T, Desulfosporosinus youngiae DSM17734T, Desulfosporosinus meridiei DSM13257T, and Desulfosporosinus acidiphilus DSM22704T.</title>
        <authorList>
            <person name="Pester M."/>
            <person name="Brambilla E."/>
            <person name="Alazard D."/>
            <person name="Rattei T."/>
            <person name="Weinmaier T."/>
            <person name="Han J."/>
            <person name="Lucas S."/>
            <person name="Lapidus A."/>
            <person name="Cheng J.F."/>
            <person name="Goodwin L."/>
            <person name="Pitluck S."/>
            <person name="Peters L."/>
            <person name="Ovchinnikova G."/>
            <person name="Teshima H."/>
            <person name="Detter J.C."/>
            <person name="Han C.S."/>
            <person name="Tapia R."/>
            <person name="Land M.L."/>
            <person name="Hauser L."/>
            <person name="Kyrpides N.C."/>
            <person name="Ivanova N.N."/>
            <person name="Pagani I."/>
            <person name="Huntmann M."/>
            <person name="Wei C.L."/>
            <person name="Davenport K.W."/>
            <person name="Daligault H."/>
            <person name="Chain P.S."/>
            <person name="Chen A."/>
            <person name="Mavromatis K."/>
            <person name="Markowitz V."/>
            <person name="Szeto E."/>
            <person name="Mikhailova N."/>
            <person name="Pati A."/>
            <person name="Wagner M."/>
            <person name="Woyke T."/>
            <person name="Ollivier B."/>
            <person name="Klenk H.P."/>
            <person name="Spring S."/>
            <person name="Loy A."/>
        </authorList>
    </citation>
    <scope>NUCLEOTIDE SEQUENCE [LARGE SCALE GENOMIC DNA]</scope>
    <source>
        <strain evidence="5">DSM 22704 / JCM 16185 / SJ4</strain>
    </source>
</reference>
<dbReference type="OrthoDB" id="7163760at2"/>
<name>I4D2N0_DESAJ</name>
<evidence type="ECO:0000313" key="4">
    <source>
        <dbReference type="EMBL" id="AFM40054.1"/>
    </source>
</evidence>
<dbReference type="HOGENOM" id="CLU_070012_1_0_9"/>
<dbReference type="RefSeq" id="WP_014826063.1">
    <property type="nucleotide sequence ID" value="NC_018068.1"/>
</dbReference>
<proteinExistence type="predicted"/>